<dbReference type="InterPro" id="IPR010998">
    <property type="entry name" value="Integrase_recombinase_N"/>
</dbReference>
<dbReference type="InterPro" id="IPR013762">
    <property type="entry name" value="Integrase-like_cat_sf"/>
</dbReference>
<feature type="domain" description="Tyr recombinase" evidence="4">
    <location>
        <begin position="224"/>
        <end position="400"/>
    </location>
</feature>
<evidence type="ECO:0000256" key="3">
    <source>
        <dbReference type="ARBA" id="ARBA00023172"/>
    </source>
</evidence>
<evidence type="ECO:0000256" key="2">
    <source>
        <dbReference type="ARBA" id="ARBA00023125"/>
    </source>
</evidence>
<evidence type="ECO:0000259" key="4">
    <source>
        <dbReference type="PROSITE" id="PS51898"/>
    </source>
</evidence>
<dbReference type="InterPro" id="IPR011010">
    <property type="entry name" value="DNA_brk_join_enz"/>
</dbReference>
<dbReference type="GO" id="GO:0006310">
    <property type="term" value="P:DNA recombination"/>
    <property type="evidence" value="ECO:0007669"/>
    <property type="project" value="UniProtKB-KW"/>
</dbReference>
<dbReference type="InterPro" id="IPR002104">
    <property type="entry name" value="Integrase_catalytic"/>
</dbReference>
<dbReference type="PROSITE" id="PS51898">
    <property type="entry name" value="TYR_RECOMBINASE"/>
    <property type="match status" value="1"/>
</dbReference>
<dbReference type="Gene3D" id="1.10.150.130">
    <property type="match status" value="1"/>
</dbReference>
<reference evidence="5" key="1">
    <citation type="submission" date="2016-04" db="EMBL/GenBank/DDBJ databases">
        <authorList>
            <person name="Evans L.H."/>
            <person name="Alamgir A."/>
            <person name="Owens N."/>
            <person name="Weber N.D."/>
            <person name="Virtaneva K."/>
            <person name="Barbian K."/>
            <person name="Babar A."/>
            <person name="Rosenke K."/>
        </authorList>
    </citation>
    <scope>NUCLEOTIDE SEQUENCE</scope>
    <source>
        <strain evidence="5">86-2</strain>
    </source>
</reference>
<dbReference type="PANTHER" id="PTHR30349">
    <property type="entry name" value="PHAGE INTEGRASE-RELATED"/>
    <property type="match status" value="1"/>
</dbReference>
<dbReference type="RefSeq" id="WP_296946703.1">
    <property type="nucleotide sequence ID" value="NZ_LT599021.1"/>
</dbReference>
<evidence type="ECO:0000256" key="1">
    <source>
        <dbReference type="ARBA" id="ARBA00008857"/>
    </source>
</evidence>
<dbReference type="GO" id="GO:0015074">
    <property type="term" value="P:DNA integration"/>
    <property type="evidence" value="ECO:0007669"/>
    <property type="project" value="InterPro"/>
</dbReference>
<dbReference type="Pfam" id="PF17293">
    <property type="entry name" value="Arm-DNA-bind_5"/>
    <property type="match status" value="1"/>
</dbReference>
<dbReference type="SUPFAM" id="SSF56349">
    <property type="entry name" value="DNA breaking-rejoining enzymes"/>
    <property type="match status" value="1"/>
</dbReference>
<dbReference type="Gene3D" id="1.10.443.10">
    <property type="entry name" value="Intergrase catalytic core"/>
    <property type="match status" value="1"/>
</dbReference>
<dbReference type="InterPro" id="IPR025269">
    <property type="entry name" value="SAM-like_dom"/>
</dbReference>
<dbReference type="Pfam" id="PF13102">
    <property type="entry name" value="Phage_int_SAM_5"/>
    <property type="match status" value="1"/>
</dbReference>
<protein>
    <submittedName>
        <fullName evidence="5">Putative Site-specific recombinase phage integrase family</fullName>
    </submittedName>
</protein>
<dbReference type="AlphaFoldDB" id="A0A212J0B9"/>
<keyword evidence="3" id="KW-0233">DNA recombination</keyword>
<dbReference type="InterPro" id="IPR035386">
    <property type="entry name" value="Arm-DNA-bind_5"/>
</dbReference>
<dbReference type="CDD" id="cd01185">
    <property type="entry name" value="INTN1_C_like"/>
    <property type="match status" value="1"/>
</dbReference>
<proteinExistence type="inferred from homology"/>
<organism evidence="5">
    <name type="scientific">uncultured Dysgonomonas sp</name>
    <dbReference type="NCBI Taxonomy" id="206096"/>
    <lineage>
        <taxon>Bacteria</taxon>
        <taxon>Pseudomonadati</taxon>
        <taxon>Bacteroidota</taxon>
        <taxon>Bacteroidia</taxon>
        <taxon>Bacteroidales</taxon>
        <taxon>Dysgonomonadaceae</taxon>
        <taxon>Dysgonomonas</taxon>
        <taxon>environmental samples</taxon>
    </lineage>
</organism>
<dbReference type="Pfam" id="PF00589">
    <property type="entry name" value="Phage_integrase"/>
    <property type="match status" value="1"/>
</dbReference>
<keyword evidence="2" id="KW-0238">DNA-binding</keyword>
<dbReference type="InterPro" id="IPR050090">
    <property type="entry name" value="Tyrosine_recombinase_XerCD"/>
</dbReference>
<dbReference type="GO" id="GO:0003677">
    <property type="term" value="F:DNA binding"/>
    <property type="evidence" value="ECO:0007669"/>
    <property type="project" value="UniProtKB-KW"/>
</dbReference>
<gene>
    <name evidence="5" type="ORF">KL86DYS2_10450</name>
</gene>
<dbReference type="EMBL" id="FLUL01000001">
    <property type="protein sequence ID" value="SBV92918.1"/>
    <property type="molecule type" value="Genomic_DNA"/>
</dbReference>
<accession>A0A212J0B9</accession>
<dbReference type="PANTHER" id="PTHR30349:SF64">
    <property type="entry name" value="PROPHAGE INTEGRASE INTD-RELATED"/>
    <property type="match status" value="1"/>
</dbReference>
<evidence type="ECO:0000313" key="5">
    <source>
        <dbReference type="EMBL" id="SBV92918.1"/>
    </source>
</evidence>
<sequence>MKNKEIKPKLIIRDDLLSKEGKARIEFILYFNRKQYRISSGYSIEPKFWLITQECVDKKNEDASEINKTLNERLDKFGKYVNARNALNKEFILDEMKLILKGENYDLEKELDKEFNFPTISEAFSFYMEANEMREGTKRNYKTTSAVIRDFCKKKYKSEITIEKIDFDFLEQFKVYLTKGRGKPNNLNTIAKRIKILKTALRYCRKKGYKFDNPFDSYDKLKRCPPDRVTLTSEEYALIRRVKLPQNAPKTLRITKYLFMFSCETALRYSDLMDLNWVHVNNDLKSFRKIQVKTSLPVFVPLNPLAKVLLIIFRRNKYPNGKVFPYIDIQVMNRQLKVLAQLAGINKRIATHVGRRTFATLAAESGLNSLAISALMGHGDILMTQSYVNFDESNLMKLTSDNWNNRKSQPK</sequence>
<name>A0A212J0B9_9BACT</name>
<comment type="similarity">
    <text evidence="1">Belongs to the 'phage' integrase family.</text>
</comment>